<feature type="transmembrane region" description="Helical" evidence="1">
    <location>
        <begin position="60"/>
        <end position="90"/>
    </location>
</feature>
<evidence type="ECO:0000313" key="3">
    <source>
        <dbReference type="Proteomes" id="UP000035929"/>
    </source>
</evidence>
<feature type="transmembrane region" description="Helical" evidence="1">
    <location>
        <begin position="20"/>
        <end position="40"/>
    </location>
</feature>
<reference evidence="2 3" key="1">
    <citation type="submission" date="2015-03" db="EMBL/GenBank/DDBJ databases">
        <title>Genome sequencing of Methylobacterium aquaticum DSM16371 type strain.</title>
        <authorList>
            <person name="Chaudhry V."/>
            <person name="Patil P.B."/>
        </authorList>
    </citation>
    <scope>NUCLEOTIDE SEQUENCE [LARGE SCALE GENOMIC DNA]</scope>
    <source>
        <strain evidence="2 3">DSM 16371</strain>
    </source>
</reference>
<dbReference type="EMBL" id="LABX01000041">
    <property type="protein sequence ID" value="KMO38819.1"/>
    <property type="molecule type" value="Genomic_DNA"/>
</dbReference>
<keyword evidence="1" id="KW-0472">Membrane</keyword>
<dbReference type="AlphaFoldDB" id="A0A0J6SYK8"/>
<accession>A0A0J6SYK8</accession>
<keyword evidence="1" id="KW-0812">Transmembrane</keyword>
<keyword evidence="1" id="KW-1133">Transmembrane helix</keyword>
<proteinExistence type="predicted"/>
<sequence length="119" mass="12134">MRVDRHPADRILDGPLGQWAGVVMRMMMVMAVGSVVMGCWRRLAMPPAATVTGVGRGRGLIGGFALAPAAAGGGCSLILRVIVCVAVGVVGHGRGPVLILLPSSLHLPIMGGSTGKRQG</sequence>
<name>A0A0J6SYK8_9HYPH</name>
<dbReference type="Proteomes" id="UP000035929">
    <property type="component" value="Unassembled WGS sequence"/>
</dbReference>
<protein>
    <submittedName>
        <fullName evidence="2">Uncharacterized protein</fullName>
    </submittedName>
</protein>
<comment type="caution">
    <text evidence="2">The sequence shown here is derived from an EMBL/GenBank/DDBJ whole genome shotgun (WGS) entry which is preliminary data.</text>
</comment>
<evidence type="ECO:0000256" key="1">
    <source>
        <dbReference type="SAM" id="Phobius"/>
    </source>
</evidence>
<gene>
    <name evidence="2" type="ORF">VP06_05620</name>
</gene>
<evidence type="ECO:0000313" key="2">
    <source>
        <dbReference type="EMBL" id="KMO38819.1"/>
    </source>
</evidence>
<organism evidence="2 3">
    <name type="scientific">Methylobacterium aquaticum</name>
    <dbReference type="NCBI Taxonomy" id="270351"/>
    <lineage>
        <taxon>Bacteria</taxon>
        <taxon>Pseudomonadati</taxon>
        <taxon>Pseudomonadota</taxon>
        <taxon>Alphaproteobacteria</taxon>
        <taxon>Hyphomicrobiales</taxon>
        <taxon>Methylobacteriaceae</taxon>
        <taxon>Methylobacterium</taxon>
    </lineage>
</organism>